<dbReference type="Antibodypedia" id="55293">
    <property type="antibodies" value="56 antibodies from 14 providers"/>
</dbReference>
<evidence type="ECO:0000313" key="1">
    <source>
        <dbReference type="Ensembl" id="ENSMUSP00000119183.2"/>
    </source>
</evidence>
<dbReference type="Ensembl" id="ENSMUST00000148453.8">
    <property type="protein sequence ID" value="ENSMUSP00000119183.2"/>
    <property type="gene ID" value="ENSMUSG00000041769.14"/>
</dbReference>
<dbReference type="Proteomes" id="UP000000589">
    <property type="component" value="Chromosome 7"/>
</dbReference>
<dbReference type="GeneTree" id="ENSGT00950000182864"/>
<dbReference type="AlphaFoldDB" id="D6RCH9"/>
<dbReference type="VEuPathDB" id="HostDB:ENSMUSG00000041769"/>
<proteinExistence type="evidence at protein level"/>
<protein>
    <submittedName>
        <fullName evidence="1">Protein phosphatase 2, regulatory subunit B, delta</fullName>
    </submittedName>
</protein>
<evidence type="ECO:0000313" key="2">
    <source>
        <dbReference type="MGI" id="MGI:1289252"/>
    </source>
</evidence>
<evidence type="ECO:0000313" key="3">
    <source>
        <dbReference type="Proteomes" id="UP000000589"/>
    </source>
</evidence>
<evidence type="ECO:0007829" key="4">
    <source>
        <dbReference type="ProteomicsDB" id="D6RCH9"/>
    </source>
</evidence>
<accession>D6RCH9</accession>
<dbReference type="ProteomicsDB" id="318894"/>
<dbReference type="Bgee" id="ENSMUSG00000041769">
    <property type="expression patterns" value="Expressed in internal carotid artery and 258 other cell types or tissues"/>
</dbReference>
<dbReference type="MGI" id="MGI:1289252">
    <property type="gene designation" value="Ppp2r2d"/>
</dbReference>
<organism evidence="1 3">
    <name type="scientific">Mus musculus</name>
    <name type="common">Mouse</name>
    <dbReference type="NCBI Taxonomy" id="10090"/>
    <lineage>
        <taxon>Eukaryota</taxon>
        <taxon>Metazoa</taxon>
        <taxon>Chordata</taxon>
        <taxon>Craniata</taxon>
        <taxon>Vertebrata</taxon>
        <taxon>Euteleostomi</taxon>
        <taxon>Mammalia</taxon>
        <taxon>Eutheria</taxon>
        <taxon>Euarchontoglires</taxon>
        <taxon>Glires</taxon>
        <taxon>Rodentia</taxon>
        <taxon>Myomorpha</taxon>
        <taxon>Muroidea</taxon>
        <taxon>Muridae</taxon>
        <taxon>Murinae</taxon>
        <taxon>Mus</taxon>
        <taxon>Mus</taxon>
    </lineage>
</organism>
<reference evidence="1 3" key="2">
    <citation type="journal article" date="2011" name="PLoS Biol.">
        <title>Modernizing reference genome assemblies.</title>
        <authorList>
            <person name="Church D.M."/>
            <person name="Schneider V.A."/>
            <person name="Graves T."/>
            <person name="Auger K."/>
            <person name="Cunningham F."/>
            <person name="Bouk N."/>
            <person name="Chen H.C."/>
            <person name="Agarwala R."/>
            <person name="McLaren W.M."/>
            <person name="Ritchie G.R."/>
            <person name="Albracht D."/>
            <person name="Kremitzki M."/>
            <person name="Rock S."/>
            <person name="Kotkiewicz H."/>
            <person name="Kremitzki C."/>
            <person name="Wollam A."/>
            <person name="Trani L."/>
            <person name="Fulton L."/>
            <person name="Fulton R."/>
            <person name="Matthews L."/>
            <person name="Whitehead S."/>
            <person name="Chow W."/>
            <person name="Torrance J."/>
            <person name="Dunn M."/>
            <person name="Harden G."/>
            <person name="Threadgold G."/>
            <person name="Wood J."/>
            <person name="Collins J."/>
            <person name="Heath P."/>
            <person name="Griffiths G."/>
            <person name="Pelan S."/>
            <person name="Grafham D."/>
            <person name="Eichler E.E."/>
            <person name="Weinstock G."/>
            <person name="Mardis E.R."/>
            <person name="Wilson R.K."/>
            <person name="Howe K."/>
            <person name="Flicek P."/>
            <person name="Hubbard T."/>
        </authorList>
    </citation>
    <scope>NUCLEOTIDE SEQUENCE [LARGE SCALE GENOMIC DNA]</scope>
    <source>
        <strain evidence="1 3">C57BL/6J</strain>
    </source>
</reference>
<reference evidence="1" key="4">
    <citation type="submission" date="2025-09" db="UniProtKB">
        <authorList>
            <consortium name="Ensembl"/>
        </authorList>
    </citation>
    <scope>IDENTIFICATION</scope>
    <source>
        <strain evidence="1">C57BL/6J</strain>
    </source>
</reference>
<sequence length="71" mass="7104">MAGAGGGGCPAGGNDFQWCFSQVKGAVDEDVAEDVCSLHPHSSLAGAPQMSCPASCLLLHPVSSGSVWLDS</sequence>
<dbReference type="ExpressionAtlas" id="D6RCH9">
    <property type="expression patterns" value="baseline and differential"/>
</dbReference>
<keyword evidence="3" id="KW-1185">Reference proteome</keyword>
<keyword evidence="4" id="KW-1267">Proteomics identification</keyword>
<gene>
    <name evidence="1 2" type="primary">Ppp2r2d</name>
</gene>
<name>D6RCH9_MOUSE</name>
<dbReference type="HOGENOM" id="CLU_2739372_0_0_1"/>
<reference evidence="1 3" key="1">
    <citation type="journal article" date="2009" name="PLoS Biol.">
        <title>Lineage-specific biology revealed by a finished genome assembly of the mouse.</title>
        <authorList>
            <consortium name="Mouse Genome Sequencing Consortium"/>
            <person name="Church D.M."/>
            <person name="Goodstadt L."/>
            <person name="Hillier L.W."/>
            <person name="Zody M.C."/>
            <person name="Goldstein S."/>
            <person name="She X."/>
            <person name="Bult C.J."/>
            <person name="Agarwala R."/>
            <person name="Cherry J.L."/>
            <person name="DiCuccio M."/>
            <person name="Hlavina W."/>
            <person name="Kapustin Y."/>
            <person name="Meric P."/>
            <person name="Maglott D."/>
            <person name="Birtle Z."/>
            <person name="Marques A.C."/>
            <person name="Graves T."/>
            <person name="Zhou S."/>
            <person name="Teague B."/>
            <person name="Potamousis K."/>
            <person name="Churas C."/>
            <person name="Place M."/>
            <person name="Herschleb J."/>
            <person name="Runnheim R."/>
            <person name="Forrest D."/>
            <person name="Amos-Landgraf J."/>
            <person name="Schwartz D.C."/>
            <person name="Cheng Z."/>
            <person name="Lindblad-Toh K."/>
            <person name="Eichler E.E."/>
            <person name="Ponting C.P."/>
        </authorList>
    </citation>
    <scope>NUCLEOTIDE SEQUENCE [LARGE SCALE GENOMIC DNA]</scope>
    <source>
        <strain evidence="1 3">C57BL/6J</strain>
    </source>
</reference>
<reference evidence="1" key="3">
    <citation type="submission" date="2025-08" db="UniProtKB">
        <authorList>
            <consortium name="Ensembl"/>
        </authorList>
    </citation>
    <scope>IDENTIFICATION</scope>
    <source>
        <strain evidence="1">C57BL/6J</strain>
    </source>
</reference>
<dbReference type="AGR" id="MGI:1289252"/>